<dbReference type="InterPro" id="IPR009057">
    <property type="entry name" value="Homeodomain-like_sf"/>
</dbReference>
<dbReference type="PROSITE" id="PS00041">
    <property type="entry name" value="HTH_ARAC_FAMILY_1"/>
    <property type="match status" value="1"/>
</dbReference>
<dbReference type="EMBL" id="AP026978">
    <property type="protein sequence ID" value="BDU00114.1"/>
    <property type="molecule type" value="Genomic_DNA"/>
</dbReference>
<reference evidence="5 6" key="1">
    <citation type="submission" date="2022-11" db="EMBL/GenBank/DDBJ databases">
        <title>Genome Sequencing of Nocardia sp. ON39_IFM12276 and assembly.</title>
        <authorList>
            <person name="Shimojima M."/>
            <person name="Toyokawa M."/>
            <person name="Uesaka K."/>
        </authorList>
    </citation>
    <scope>NUCLEOTIDE SEQUENCE [LARGE SCALE GENOMIC DNA]</scope>
    <source>
        <strain evidence="5 6">IFM 12276</strain>
    </source>
</reference>
<evidence type="ECO:0000256" key="2">
    <source>
        <dbReference type="ARBA" id="ARBA00023125"/>
    </source>
</evidence>
<dbReference type="SUPFAM" id="SSF46689">
    <property type="entry name" value="Homeodomain-like"/>
    <property type="match status" value="2"/>
</dbReference>
<evidence type="ECO:0000313" key="5">
    <source>
        <dbReference type="EMBL" id="BDU00114.1"/>
    </source>
</evidence>
<keyword evidence="1" id="KW-0805">Transcription regulation</keyword>
<keyword evidence="2" id="KW-0238">DNA-binding</keyword>
<evidence type="ECO:0000313" key="6">
    <source>
        <dbReference type="Proteomes" id="UP001317870"/>
    </source>
</evidence>
<sequence>MTVVTIGAERRIVYLWPAQAAYLGPPFHLDRHATPVHCLALGVDAPFTVSTAEGSWQRRSALIPARTVHKVEAGVGRMLFYYLDPRSRDAVDVRVRMNEDLGTITTTHRDEPALLDYIHHADTIEADQLRRIVVGDSRSGFPDPRIRTAMESILAEPARDLDAATLAAAAGLSTSRFLHLFSTNAGTSFRRFRLWARLLHLAAALAENACLTDAAADAGFASASHFSDTFRAMFGLTATTVLKQGTEIVVIRK</sequence>
<dbReference type="Proteomes" id="UP001317870">
    <property type="component" value="Chromosome"/>
</dbReference>
<accession>A0ABM8CYJ9</accession>
<feature type="domain" description="HTH araC/xylS-type" evidence="4">
    <location>
        <begin position="144"/>
        <end position="244"/>
    </location>
</feature>
<evidence type="ECO:0000256" key="3">
    <source>
        <dbReference type="ARBA" id="ARBA00023163"/>
    </source>
</evidence>
<dbReference type="InterPro" id="IPR018060">
    <property type="entry name" value="HTH_AraC"/>
</dbReference>
<dbReference type="PROSITE" id="PS01124">
    <property type="entry name" value="HTH_ARAC_FAMILY_2"/>
    <property type="match status" value="1"/>
</dbReference>
<proteinExistence type="predicted"/>
<evidence type="ECO:0000256" key="1">
    <source>
        <dbReference type="ARBA" id="ARBA00023015"/>
    </source>
</evidence>
<keyword evidence="3" id="KW-0804">Transcription</keyword>
<keyword evidence="6" id="KW-1185">Reference proteome</keyword>
<dbReference type="Pfam" id="PF12833">
    <property type="entry name" value="HTH_18"/>
    <property type="match status" value="1"/>
</dbReference>
<organism evidence="5 6">
    <name type="scientific">Nocardia sputorum</name>
    <dbReference type="NCBI Taxonomy" id="2984338"/>
    <lineage>
        <taxon>Bacteria</taxon>
        <taxon>Bacillati</taxon>
        <taxon>Actinomycetota</taxon>
        <taxon>Actinomycetes</taxon>
        <taxon>Mycobacteriales</taxon>
        <taxon>Nocardiaceae</taxon>
        <taxon>Nocardia</taxon>
    </lineage>
</organism>
<dbReference type="PANTHER" id="PTHR46796">
    <property type="entry name" value="HTH-TYPE TRANSCRIPTIONAL ACTIVATOR RHAS-RELATED"/>
    <property type="match status" value="1"/>
</dbReference>
<protein>
    <submittedName>
        <fullName evidence="5">Transcriptional regulator</fullName>
    </submittedName>
</protein>
<dbReference type="SMART" id="SM00342">
    <property type="entry name" value="HTH_ARAC"/>
    <property type="match status" value="1"/>
</dbReference>
<dbReference type="InterPro" id="IPR050204">
    <property type="entry name" value="AraC_XylS_family_regulators"/>
</dbReference>
<dbReference type="Gene3D" id="1.10.10.60">
    <property type="entry name" value="Homeodomain-like"/>
    <property type="match status" value="1"/>
</dbReference>
<gene>
    <name evidence="5" type="ORF">IFM12276_31420</name>
</gene>
<dbReference type="InterPro" id="IPR018062">
    <property type="entry name" value="HTH_AraC-typ_CS"/>
</dbReference>
<name>A0ABM8CYJ9_9NOCA</name>
<evidence type="ECO:0000259" key="4">
    <source>
        <dbReference type="PROSITE" id="PS01124"/>
    </source>
</evidence>